<comment type="caution">
    <text evidence="3">The sequence shown here is derived from an EMBL/GenBank/DDBJ whole genome shotgun (WGS) entry which is preliminary data.</text>
</comment>
<dbReference type="AlphaFoldDB" id="A0A0F9YZ02"/>
<evidence type="ECO:0000259" key="2">
    <source>
        <dbReference type="Pfam" id="PF09335"/>
    </source>
</evidence>
<dbReference type="PANTHER" id="PTHR42709">
    <property type="entry name" value="ALKALINE PHOSPHATASE LIKE PROTEIN"/>
    <property type="match status" value="1"/>
</dbReference>
<gene>
    <name evidence="3" type="ORF">UR21_C0007G0003</name>
</gene>
<feature type="transmembrane region" description="Helical" evidence="1">
    <location>
        <begin position="79"/>
        <end position="101"/>
    </location>
</feature>
<dbReference type="EMBL" id="LBOI01000007">
    <property type="protein sequence ID" value="KKP31586.1"/>
    <property type="molecule type" value="Genomic_DNA"/>
</dbReference>
<feature type="domain" description="VTT" evidence="2">
    <location>
        <begin position="100"/>
        <end position="210"/>
    </location>
</feature>
<dbReference type="Pfam" id="PF09335">
    <property type="entry name" value="VTT_dom"/>
    <property type="match status" value="1"/>
</dbReference>
<feature type="transmembrane region" description="Helical" evidence="1">
    <location>
        <begin position="190"/>
        <end position="211"/>
    </location>
</feature>
<dbReference type="InterPro" id="IPR051311">
    <property type="entry name" value="DedA_domain"/>
</dbReference>
<evidence type="ECO:0000313" key="3">
    <source>
        <dbReference type="EMBL" id="KKP31586.1"/>
    </source>
</evidence>
<organism evidence="3 4">
    <name type="scientific">Candidatus Woesebacteria bacterium GW2011_GWC2_31_9</name>
    <dbReference type="NCBI Taxonomy" id="1618586"/>
    <lineage>
        <taxon>Bacteria</taxon>
        <taxon>Candidatus Woeseibacteriota</taxon>
    </lineage>
</organism>
<dbReference type="Proteomes" id="UP000034803">
    <property type="component" value="Unassembled WGS sequence"/>
</dbReference>
<keyword evidence="1" id="KW-0812">Transmembrane</keyword>
<evidence type="ECO:0000256" key="1">
    <source>
        <dbReference type="SAM" id="Phobius"/>
    </source>
</evidence>
<feature type="transmembrane region" description="Helical" evidence="1">
    <location>
        <begin position="157"/>
        <end position="178"/>
    </location>
</feature>
<evidence type="ECO:0000313" key="4">
    <source>
        <dbReference type="Proteomes" id="UP000034803"/>
    </source>
</evidence>
<name>A0A0F9YZ02_9BACT</name>
<keyword evidence="1" id="KW-1133">Transmembrane helix</keyword>
<feature type="transmembrane region" description="Helical" evidence="1">
    <location>
        <begin position="48"/>
        <end position="67"/>
    </location>
</feature>
<dbReference type="GO" id="GO:0005886">
    <property type="term" value="C:plasma membrane"/>
    <property type="evidence" value="ECO:0007669"/>
    <property type="project" value="TreeGrafter"/>
</dbReference>
<reference evidence="3 4" key="1">
    <citation type="journal article" date="2015" name="Nature">
        <title>rRNA introns, odd ribosomes, and small enigmatic genomes across a large radiation of phyla.</title>
        <authorList>
            <person name="Brown C.T."/>
            <person name="Hug L.A."/>
            <person name="Thomas B.C."/>
            <person name="Sharon I."/>
            <person name="Castelle C.J."/>
            <person name="Singh A."/>
            <person name="Wilkins M.J."/>
            <person name="Williams K.H."/>
            <person name="Banfield J.F."/>
        </authorList>
    </citation>
    <scope>NUCLEOTIDE SEQUENCE [LARGE SCALE GENOMIC DNA]</scope>
</reference>
<accession>A0A0F9YZ02</accession>
<keyword evidence="1" id="KW-0472">Membrane</keyword>
<feature type="transmembrane region" description="Helical" evidence="1">
    <location>
        <begin position="113"/>
        <end position="137"/>
    </location>
</feature>
<proteinExistence type="predicted"/>
<sequence>MEGPMHYCIAIKNNKFLAVGRQALLIHCLDCKLELMKIPKLNLTKEKLIKFGFILASILISGIIIYFRNSFVKLEGYGYLGIFLISILGNSTVIIPAPVILTAFIGGSIFNPFLVGIITAMGATIGELTGFMAGFGGQAIVSKSKNYEKIEGWMKKSGFLTIFILAIIPNPLFDLAGIISGITKYPLKKFLLATLLGKSIKFLVVALIGAYSF</sequence>
<protein>
    <submittedName>
        <fullName evidence="3">Putative membrane protein</fullName>
    </submittedName>
</protein>
<dbReference type="PANTHER" id="PTHR42709:SF10">
    <property type="entry name" value="SNARE ASSOCIATED GOLGI PROTEIN"/>
    <property type="match status" value="1"/>
</dbReference>
<dbReference type="InterPro" id="IPR032816">
    <property type="entry name" value="VTT_dom"/>
</dbReference>